<gene>
    <name evidence="1" type="ORF">LTRI10_LOCUS2667</name>
</gene>
<evidence type="ECO:0000313" key="1">
    <source>
        <dbReference type="EMBL" id="CAL1354882.1"/>
    </source>
</evidence>
<dbReference type="PANTHER" id="PTHR46043">
    <property type="entry name" value="ARM REPEAT SUPERFAMILY PROTEIN"/>
    <property type="match status" value="1"/>
</dbReference>
<dbReference type="AlphaFoldDB" id="A0AAV2CEB9"/>
<protein>
    <submittedName>
        <fullName evidence="1">Uncharacterized protein</fullName>
    </submittedName>
</protein>
<keyword evidence="2" id="KW-1185">Reference proteome</keyword>
<proteinExistence type="predicted"/>
<dbReference type="PANTHER" id="PTHR46043:SF2">
    <property type="entry name" value="ARM REPEAT SUPERFAMILY PROTEIN"/>
    <property type="match status" value="1"/>
</dbReference>
<reference evidence="1 2" key="1">
    <citation type="submission" date="2024-04" db="EMBL/GenBank/DDBJ databases">
        <authorList>
            <person name="Fracassetti M."/>
        </authorList>
    </citation>
    <scope>NUCLEOTIDE SEQUENCE [LARGE SCALE GENOMIC DNA]</scope>
</reference>
<dbReference type="Proteomes" id="UP001497516">
    <property type="component" value="Chromosome 1"/>
</dbReference>
<accession>A0AAV2CEB9</accession>
<sequence>MASSTLSSFLHNLDLQLRSGVLHQSNTIVLSQPGVESEKEELALFLRDLFTILQIGGLEFKKKGLESLLLNDDEKSGVQVSILTSSAND</sequence>
<name>A0AAV2CEB9_9ROSI</name>
<evidence type="ECO:0000313" key="2">
    <source>
        <dbReference type="Proteomes" id="UP001497516"/>
    </source>
</evidence>
<organism evidence="1 2">
    <name type="scientific">Linum trigynum</name>
    <dbReference type="NCBI Taxonomy" id="586398"/>
    <lineage>
        <taxon>Eukaryota</taxon>
        <taxon>Viridiplantae</taxon>
        <taxon>Streptophyta</taxon>
        <taxon>Embryophyta</taxon>
        <taxon>Tracheophyta</taxon>
        <taxon>Spermatophyta</taxon>
        <taxon>Magnoliopsida</taxon>
        <taxon>eudicotyledons</taxon>
        <taxon>Gunneridae</taxon>
        <taxon>Pentapetalae</taxon>
        <taxon>rosids</taxon>
        <taxon>fabids</taxon>
        <taxon>Malpighiales</taxon>
        <taxon>Linaceae</taxon>
        <taxon>Linum</taxon>
    </lineage>
</organism>
<dbReference type="EMBL" id="OZ034813">
    <property type="protein sequence ID" value="CAL1354882.1"/>
    <property type="molecule type" value="Genomic_DNA"/>
</dbReference>